<evidence type="ECO:0000256" key="1">
    <source>
        <dbReference type="SAM" id="MobiDB-lite"/>
    </source>
</evidence>
<keyword evidence="2" id="KW-0808">Transferase</keyword>
<feature type="region of interest" description="Disordered" evidence="1">
    <location>
        <begin position="1"/>
        <end position="42"/>
    </location>
</feature>
<keyword evidence="3" id="KW-1185">Reference proteome</keyword>
<reference evidence="2 3" key="1">
    <citation type="submission" date="2018-08" db="EMBL/GenBank/DDBJ databases">
        <title>Actinomadura jelena sp. nov., a novel Actinomycete isolated from soil in Chad.</title>
        <authorList>
            <person name="Shi L."/>
        </authorList>
    </citation>
    <scope>NUCLEOTIDE SEQUENCE [LARGE SCALE GENOMIC DNA]</scope>
    <source>
        <strain evidence="2 3">NEAU-G17</strain>
    </source>
</reference>
<dbReference type="GO" id="GO:0016740">
    <property type="term" value="F:transferase activity"/>
    <property type="evidence" value="ECO:0007669"/>
    <property type="project" value="UniProtKB-KW"/>
</dbReference>
<proteinExistence type="predicted"/>
<gene>
    <name evidence="2" type="ORF">DZF91_19815</name>
</gene>
<evidence type="ECO:0000313" key="3">
    <source>
        <dbReference type="Proteomes" id="UP000261811"/>
    </source>
</evidence>
<accession>A0A372JJ31</accession>
<dbReference type="EMBL" id="QURH01000316">
    <property type="protein sequence ID" value="RFU39939.1"/>
    <property type="molecule type" value="Genomic_DNA"/>
</dbReference>
<dbReference type="SUPFAM" id="SSF55729">
    <property type="entry name" value="Acyl-CoA N-acyltransferases (Nat)"/>
    <property type="match status" value="1"/>
</dbReference>
<dbReference type="InterPro" id="IPR007434">
    <property type="entry name" value="FemAB-like"/>
</dbReference>
<name>A0A372JJ31_9ACTN</name>
<dbReference type="InterPro" id="IPR016181">
    <property type="entry name" value="Acyl_CoA_acyltransferase"/>
</dbReference>
<comment type="caution">
    <text evidence="2">The sequence shown here is derived from an EMBL/GenBank/DDBJ whole genome shotgun (WGS) entry which is preliminary data.</text>
</comment>
<dbReference type="Proteomes" id="UP000261811">
    <property type="component" value="Unassembled WGS sequence"/>
</dbReference>
<protein>
    <submittedName>
        <fullName evidence="2">GNAT family N-acetyltransferase</fullName>
    </submittedName>
</protein>
<sequence>MNAEPRDTISSAADRYRRDSASASADVPRRRCSPPGRVRVQTSAGVGAIPREDWDALVGPDNFYNSHRWLHALELAHGSEAVVSATTGDGILLGAMPTWPGDTGAPGLFCPPDLFPGLAAAWPDDWLWLGARRSVYNELLCPRGPWRDRALAALLHGAQTVATSKGAAGLIMPYLAAADARDLARAHPRATVLLHDADAAMDLPAGGFAEHLAGMPQADRTRRRAELRACERAGTSVEWLALTGETSRWAADLITQNRARHGGTADPGWMRRSFAAQRRSGVLGQAVGFFGIRDGRPVAVTVCYTHHDRLYARYYGFDYRNAKPACEYFVLTYCVPLDYAAVHDLRRYRLAVSAWDVKARRGAVLSPLAAVVIALGREVCSPQRAAAFNHETARQWRDRLAGRPHVLSRGWDDWVAQPPSAS</sequence>
<dbReference type="Pfam" id="PF04339">
    <property type="entry name" value="FemAB_like"/>
    <property type="match status" value="1"/>
</dbReference>
<evidence type="ECO:0000313" key="2">
    <source>
        <dbReference type="EMBL" id="RFU39939.1"/>
    </source>
</evidence>
<dbReference type="AlphaFoldDB" id="A0A372JJ31"/>
<organism evidence="2 3">
    <name type="scientific">Actinomadura logoneensis</name>
    <dbReference type="NCBI Taxonomy" id="2293572"/>
    <lineage>
        <taxon>Bacteria</taxon>
        <taxon>Bacillati</taxon>
        <taxon>Actinomycetota</taxon>
        <taxon>Actinomycetes</taxon>
        <taxon>Streptosporangiales</taxon>
        <taxon>Thermomonosporaceae</taxon>
        <taxon>Actinomadura</taxon>
    </lineage>
</organism>